<gene>
    <name evidence="2" type="ORF">GON01_02140</name>
</gene>
<evidence type="ECO:0000256" key="1">
    <source>
        <dbReference type="ARBA" id="ARBA00010617"/>
    </source>
</evidence>
<dbReference type="InterPro" id="IPR002397">
    <property type="entry name" value="Cyt_P450_B"/>
</dbReference>
<accession>A0A6I4IZ96</accession>
<dbReference type="GO" id="GO:0020037">
    <property type="term" value="F:heme binding"/>
    <property type="evidence" value="ECO:0007669"/>
    <property type="project" value="InterPro"/>
</dbReference>
<dbReference type="PANTHER" id="PTHR46696:SF1">
    <property type="entry name" value="CYTOCHROME P450 YJIB-RELATED"/>
    <property type="match status" value="1"/>
</dbReference>
<name>A0A6I4IZ96_9SPHN</name>
<organism evidence="2 3">
    <name type="scientific">Sphingomonas horti</name>
    <dbReference type="NCBI Taxonomy" id="2682842"/>
    <lineage>
        <taxon>Bacteria</taxon>
        <taxon>Pseudomonadati</taxon>
        <taxon>Pseudomonadota</taxon>
        <taxon>Alphaproteobacteria</taxon>
        <taxon>Sphingomonadales</taxon>
        <taxon>Sphingomonadaceae</taxon>
        <taxon>Sphingomonas</taxon>
    </lineage>
</organism>
<dbReference type="GO" id="GO:0004497">
    <property type="term" value="F:monooxygenase activity"/>
    <property type="evidence" value="ECO:0007669"/>
    <property type="project" value="InterPro"/>
</dbReference>
<dbReference type="EMBL" id="WQMS01000001">
    <property type="protein sequence ID" value="MVO76741.1"/>
    <property type="molecule type" value="Genomic_DNA"/>
</dbReference>
<dbReference type="AlphaFoldDB" id="A0A6I4IZ96"/>
<comment type="similarity">
    <text evidence="1">Belongs to the cytochrome P450 family.</text>
</comment>
<dbReference type="Pfam" id="PF00067">
    <property type="entry name" value="p450"/>
    <property type="match status" value="1"/>
</dbReference>
<sequence length="399" mass="42677">MAAPPPSVGDIATPPSSPGLLARLLTGQRVPAAAARLGARLAASRGRPWRFGTTVIAARHADVRELLSRDLDFVIAPINAGRIDEVNGPFVLGMDRCGRLETERRALYRALAAIDYAPLREAIATEAASRLSGAATIDIVADYARPIAAHSAQRLFGIAGTDEATFEDMARAIFAHTFLNLGNDETVRQRAIRAAGLMRQWLGDEIARRGANDPTNDMMGALLRDGALDADGVRRTLGGMLVGSVDTTASTVAKIVATLGEDAALRQQVAADADHPERMRGWCWDVLRRWPHNPILLRQAAAATTLAGTEVKAGDRVVAWTQAAMQDSSIFADPDRIRPDREPSGYLHLGAGLHPCAGRAVNAFQIPLLVAAVLRRGIRSVGRIGWAGPFPARLPVTLE</sequence>
<evidence type="ECO:0000313" key="2">
    <source>
        <dbReference type="EMBL" id="MVO76741.1"/>
    </source>
</evidence>
<dbReference type="SUPFAM" id="SSF48264">
    <property type="entry name" value="Cytochrome P450"/>
    <property type="match status" value="1"/>
</dbReference>
<dbReference type="PRINTS" id="PR00359">
    <property type="entry name" value="BP450"/>
</dbReference>
<dbReference type="InterPro" id="IPR001128">
    <property type="entry name" value="Cyt_P450"/>
</dbReference>
<dbReference type="Gene3D" id="1.10.630.10">
    <property type="entry name" value="Cytochrome P450"/>
    <property type="match status" value="1"/>
</dbReference>
<dbReference type="RefSeq" id="WP_157025521.1">
    <property type="nucleotide sequence ID" value="NZ_WQMS01000001.1"/>
</dbReference>
<comment type="caution">
    <text evidence="2">The sequence shown here is derived from an EMBL/GenBank/DDBJ whole genome shotgun (WGS) entry which is preliminary data.</text>
</comment>
<dbReference type="Proteomes" id="UP000441389">
    <property type="component" value="Unassembled WGS sequence"/>
</dbReference>
<evidence type="ECO:0000313" key="3">
    <source>
        <dbReference type="Proteomes" id="UP000441389"/>
    </source>
</evidence>
<dbReference type="InterPro" id="IPR036396">
    <property type="entry name" value="Cyt_P450_sf"/>
</dbReference>
<dbReference type="PANTHER" id="PTHR46696">
    <property type="entry name" value="P450, PUTATIVE (EUROFUNG)-RELATED"/>
    <property type="match status" value="1"/>
</dbReference>
<reference evidence="2 3" key="1">
    <citation type="submission" date="2019-12" db="EMBL/GenBank/DDBJ databases">
        <authorList>
            <person name="Huq M.A."/>
        </authorList>
    </citation>
    <scope>NUCLEOTIDE SEQUENCE [LARGE SCALE GENOMIC DNA]</scope>
    <source>
        <strain evidence="2 3">MAH-20</strain>
    </source>
</reference>
<dbReference type="GO" id="GO:0005506">
    <property type="term" value="F:iron ion binding"/>
    <property type="evidence" value="ECO:0007669"/>
    <property type="project" value="InterPro"/>
</dbReference>
<keyword evidence="3" id="KW-1185">Reference proteome</keyword>
<proteinExistence type="inferred from homology"/>
<dbReference type="GO" id="GO:0016705">
    <property type="term" value="F:oxidoreductase activity, acting on paired donors, with incorporation or reduction of molecular oxygen"/>
    <property type="evidence" value="ECO:0007669"/>
    <property type="project" value="InterPro"/>
</dbReference>
<protein>
    <submittedName>
        <fullName evidence="2">Cytochrome P450</fullName>
    </submittedName>
</protein>